<proteinExistence type="predicted"/>
<dbReference type="RefSeq" id="WP_139090846.1">
    <property type="nucleotide sequence ID" value="NZ_VDGE01000004.1"/>
</dbReference>
<protein>
    <submittedName>
        <fullName evidence="2">Uncharacterized protein</fullName>
    </submittedName>
</protein>
<name>A0A5C4NNS3_9BURK</name>
<evidence type="ECO:0000313" key="3">
    <source>
        <dbReference type="Proteomes" id="UP000305681"/>
    </source>
</evidence>
<evidence type="ECO:0000313" key="2">
    <source>
        <dbReference type="EMBL" id="TNC76464.1"/>
    </source>
</evidence>
<keyword evidence="1" id="KW-0732">Signal</keyword>
<sequence length="317" mass="35279">MRLPYTVLALLAAALPLSTQAQDISGMAGSLKVNSTNERTFVGAISYTQPVGNYNAVSLSYINEGHPENHHRDGMAGQVWLRTKNVDQGLMLGAGIGRYFFFDTAKTDEAPHNFDNDHGWGSIASLQARWQFDNRWYALAQVNRIRPSGKDTTTHLLIGAGYRYDGVPGAKLHLQNWAYDDTLTLSTGHTIVNSFRSESSRPFTLEYRRAAGKYVDWSATLIDEGSTALAHRRGAAAQLWLIRSLNEKVEFGMGAGPYVAWDGRDTQGHDTRLTGLLSAVARYHVNRHWLAQVAWNRVVTDYHRDADVLLVGVGRKF</sequence>
<dbReference type="EMBL" id="VDGE01000004">
    <property type="protein sequence ID" value="TNC76464.1"/>
    <property type="molecule type" value="Genomic_DNA"/>
</dbReference>
<comment type="caution">
    <text evidence="2">The sequence shown here is derived from an EMBL/GenBank/DDBJ whole genome shotgun (WGS) entry which is preliminary data.</text>
</comment>
<accession>A0A5C4NNS3</accession>
<organism evidence="2 3">
    <name type="scientific">Janthinobacterium lividum</name>
    <dbReference type="NCBI Taxonomy" id="29581"/>
    <lineage>
        <taxon>Bacteria</taxon>
        <taxon>Pseudomonadati</taxon>
        <taxon>Pseudomonadota</taxon>
        <taxon>Betaproteobacteria</taxon>
        <taxon>Burkholderiales</taxon>
        <taxon>Oxalobacteraceae</taxon>
        <taxon>Janthinobacterium</taxon>
    </lineage>
</organism>
<dbReference type="AlphaFoldDB" id="A0A5C4NNS3"/>
<gene>
    <name evidence="2" type="ORF">FHI69_12835</name>
</gene>
<evidence type="ECO:0000256" key="1">
    <source>
        <dbReference type="SAM" id="SignalP"/>
    </source>
</evidence>
<reference evidence="2 3" key="1">
    <citation type="submission" date="2019-06" db="EMBL/GenBank/DDBJ databases">
        <title>Genome sequence of Janthinobacterium lividum UCD_MED1.</title>
        <authorList>
            <person name="De Leon M.E."/>
            <person name="Jospin G."/>
        </authorList>
    </citation>
    <scope>NUCLEOTIDE SEQUENCE [LARGE SCALE GENOMIC DNA]</scope>
    <source>
        <strain evidence="2 3">UCD_MED1</strain>
    </source>
</reference>
<dbReference type="Proteomes" id="UP000305681">
    <property type="component" value="Unassembled WGS sequence"/>
</dbReference>
<feature type="chain" id="PRO_5023064442" evidence="1">
    <location>
        <begin position="22"/>
        <end position="317"/>
    </location>
</feature>
<feature type="signal peptide" evidence="1">
    <location>
        <begin position="1"/>
        <end position="21"/>
    </location>
</feature>